<protein>
    <recommendedName>
        <fullName evidence="3">Capsule polysaccharide biosynthesis protein</fullName>
    </recommendedName>
</protein>
<dbReference type="EMBL" id="VJON01000060">
    <property type="protein sequence ID" value="TSE29975.1"/>
    <property type="molecule type" value="Genomic_DNA"/>
</dbReference>
<sequence>MNRVNRIIVTGDIFRVGANVKDINPQRVNIEWLFQLIRPSLQMIVGLPIQPLHYTGGQNCLATKVYRAHGLDRSFATWVSFYQRIPTARDLAMLEAEFCGALVIGFELPEFTRQAMDTLDIPYVDFTIHPVRFMDDLIFGVRSNIVGLAEALQEWVVSEDTIRIQAGLARATLVRLPPVQQCIGVENAALFCGQTTDDKVLIRNGRLMLAEDFLSQINEMCSRHERVFIKPHPYSPNNPVILTLTRLFPNTEVVDANFYHLLVQEGITHVYSITSSTSVEAAYFDKHGRHFASYPYVFTDFTASGGAYLTIDSEIYSPKFWAQIISLLNIPCSRLPLTAVNKVPSRIRRSLRSFWGADIFERS</sequence>
<name>A0A554X2F2_9BURK</name>
<evidence type="ECO:0000313" key="2">
    <source>
        <dbReference type="Proteomes" id="UP000318294"/>
    </source>
</evidence>
<evidence type="ECO:0000313" key="1">
    <source>
        <dbReference type="EMBL" id="TSE29975.1"/>
    </source>
</evidence>
<proteinExistence type="predicted"/>
<keyword evidence="2" id="KW-1185">Reference proteome</keyword>
<dbReference type="OrthoDB" id="8839259at2"/>
<dbReference type="AlphaFoldDB" id="A0A554X2F2"/>
<gene>
    <name evidence="1" type="ORF">Tchar_02519</name>
</gene>
<organism evidence="1 2">
    <name type="scientific">Tepidimonas charontis</name>
    <dbReference type="NCBI Taxonomy" id="2267262"/>
    <lineage>
        <taxon>Bacteria</taxon>
        <taxon>Pseudomonadati</taxon>
        <taxon>Pseudomonadota</taxon>
        <taxon>Betaproteobacteria</taxon>
        <taxon>Burkholderiales</taxon>
        <taxon>Tepidimonas</taxon>
    </lineage>
</organism>
<evidence type="ECO:0008006" key="3">
    <source>
        <dbReference type="Google" id="ProtNLM"/>
    </source>
</evidence>
<reference evidence="1 2" key="1">
    <citation type="submission" date="2019-07" db="EMBL/GenBank/DDBJ databases">
        <title>Tepidimonas charontis SPSP-6 draft genome.</title>
        <authorList>
            <person name="Da Costa M.S."/>
            <person name="Froufe H.J.C."/>
            <person name="Egas C."/>
            <person name="Albuquerque L."/>
        </authorList>
    </citation>
    <scope>NUCLEOTIDE SEQUENCE [LARGE SCALE GENOMIC DNA]</scope>
    <source>
        <strain evidence="1 2">SPSP-6</strain>
    </source>
</reference>
<accession>A0A554X2F2</accession>
<dbReference type="Proteomes" id="UP000318294">
    <property type="component" value="Unassembled WGS sequence"/>
</dbReference>
<comment type="caution">
    <text evidence="1">The sequence shown here is derived from an EMBL/GenBank/DDBJ whole genome shotgun (WGS) entry which is preliminary data.</text>
</comment>